<dbReference type="PANTHER" id="PTHR31872:SF4">
    <property type="entry name" value="TRANSMEMBRANE PROTEIN 179"/>
    <property type="match status" value="1"/>
</dbReference>
<evidence type="ECO:0000256" key="4">
    <source>
        <dbReference type="ARBA" id="ARBA00023136"/>
    </source>
</evidence>
<proteinExistence type="inferred from homology"/>
<dbReference type="RefSeq" id="XP_038054988.1">
    <property type="nucleotide sequence ID" value="XM_038199060.1"/>
</dbReference>
<feature type="transmembrane region" description="Helical" evidence="6">
    <location>
        <begin position="67"/>
        <end position="85"/>
    </location>
</feature>
<dbReference type="Proteomes" id="UP000887568">
    <property type="component" value="Unplaced"/>
</dbReference>
<evidence type="ECO:0000256" key="3">
    <source>
        <dbReference type="ARBA" id="ARBA00022989"/>
    </source>
</evidence>
<dbReference type="AlphaFoldDB" id="A0A913ZTA5"/>
<dbReference type="OMA" id="DWHIYDG"/>
<dbReference type="InterPro" id="IPR029673">
    <property type="entry name" value="TMEM179"/>
</dbReference>
<dbReference type="OrthoDB" id="10356187at2759"/>
<keyword evidence="3 6" id="KW-1133">Transmembrane helix</keyword>
<dbReference type="PANTHER" id="PTHR31872">
    <property type="entry name" value="TRANSMEMBRANE PROTEIN 179"/>
    <property type="match status" value="1"/>
</dbReference>
<feature type="transmembrane region" description="Helical" evidence="6">
    <location>
        <begin position="170"/>
        <end position="191"/>
    </location>
</feature>
<keyword evidence="4 6" id="KW-0472">Membrane</keyword>
<evidence type="ECO:0000256" key="5">
    <source>
        <dbReference type="ARBA" id="ARBA00093776"/>
    </source>
</evidence>
<keyword evidence="2 6" id="KW-0812">Transmembrane</keyword>
<accession>A0A913ZTA5</accession>
<evidence type="ECO:0000313" key="8">
    <source>
        <dbReference type="Proteomes" id="UP000887568"/>
    </source>
</evidence>
<dbReference type="InterPro" id="IPR059010">
    <property type="entry name" value="TMEM179-179B"/>
</dbReference>
<protein>
    <submittedName>
        <fullName evidence="7">Uncharacterized protein</fullName>
    </submittedName>
</protein>
<comment type="subcellular location">
    <subcellularLocation>
        <location evidence="1">Membrane</location>
        <topology evidence="1">Multi-pass membrane protein</topology>
    </subcellularLocation>
</comment>
<sequence length="206" mass="22606">MALLYYVLSFLEVALLIMSVSSGIVVSVLVRRQLEAFAGECVLAGQVIWYSHTHFELSPSDVPRCTYIIAVQAVAAAVAFTYGLYRVIAMCSERLDFPVMRVICIPVYSIMTVLTLAEAAILSHGLNEICGGFQGLNVVTTNYECATFQLVDWHIYDGGGFYDDYSKAEISGWISFVAWVSLVAIGVLHCLSDRPDNAFPSPNNAK</sequence>
<evidence type="ECO:0000256" key="2">
    <source>
        <dbReference type="ARBA" id="ARBA00022692"/>
    </source>
</evidence>
<evidence type="ECO:0000256" key="6">
    <source>
        <dbReference type="SAM" id="Phobius"/>
    </source>
</evidence>
<feature type="transmembrane region" description="Helical" evidence="6">
    <location>
        <begin position="6"/>
        <end position="30"/>
    </location>
</feature>
<reference evidence="7" key="1">
    <citation type="submission" date="2022-11" db="UniProtKB">
        <authorList>
            <consortium name="EnsemblMetazoa"/>
        </authorList>
    </citation>
    <scope>IDENTIFICATION</scope>
</reference>
<comment type="similarity">
    <text evidence="5">Belongs to the TMEM179 family.</text>
</comment>
<evidence type="ECO:0000313" key="7">
    <source>
        <dbReference type="EnsemblMetazoa" id="XP_038054988.1"/>
    </source>
</evidence>
<dbReference type="Pfam" id="PF26158">
    <property type="entry name" value="Claudin_TMEM179-179B"/>
    <property type="match status" value="1"/>
</dbReference>
<evidence type="ECO:0000256" key="1">
    <source>
        <dbReference type="ARBA" id="ARBA00004141"/>
    </source>
</evidence>
<feature type="transmembrane region" description="Helical" evidence="6">
    <location>
        <begin position="97"/>
        <end position="117"/>
    </location>
</feature>
<dbReference type="GeneID" id="119727200"/>
<dbReference type="EnsemblMetazoa" id="XM_038199060.1">
    <property type="protein sequence ID" value="XP_038054988.1"/>
    <property type="gene ID" value="LOC119727200"/>
</dbReference>
<keyword evidence="8" id="KW-1185">Reference proteome</keyword>
<name>A0A913ZTA5_PATMI</name>
<organism evidence="7 8">
    <name type="scientific">Patiria miniata</name>
    <name type="common">Bat star</name>
    <name type="synonym">Asterina miniata</name>
    <dbReference type="NCBI Taxonomy" id="46514"/>
    <lineage>
        <taxon>Eukaryota</taxon>
        <taxon>Metazoa</taxon>
        <taxon>Echinodermata</taxon>
        <taxon>Eleutherozoa</taxon>
        <taxon>Asterozoa</taxon>
        <taxon>Asteroidea</taxon>
        <taxon>Valvatacea</taxon>
        <taxon>Valvatida</taxon>
        <taxon>Asterinidae</taxon>
        <taxon>Patiria</taxon>
    </lineage>
</organism>